<dbReference type="GeneID" id="36298788"/>
<feature type="region of interest" description="Disordered" evidence="1">
    <location>
        <begin position="109"/>
        <end position="142"/>
    </location>
</feature>
<gene>
    <name evidence="4" type="ORF">SAMN04489809_0239</name>
</gene>
<accession>A0A1H1LQN4</accession>
<reference evidence="4 5" key="1">
    <citation type="submission" date="2016-10" db="EMBL/GenBank/DDBJ databases">
        <authorList>
            <person name="de Groot N.N."/>
        </authorList>
    </citation>
    <scope>NUCLEOTIDE SEQUENCE [LARGE SCALE GENOMIC DNA]</scope>
    <source>
        <strain evidence="4 5">DSM 15019</strain>
    </source>
</reference>
<evidence type="ECO:0000256" key="1">
    <source>
        <dbReference type="SAM" id="MobiDB-lite"/>
    </source>
</evidence>
<feature type="domain" description="DUF8094" evidence="3">
    <location>
        <begin position="344"/>
        <end position="642"/>
    </location>
</feature>
<keyword evidence="2" id="KW-1133">Transmembrane helix</keyword>
<organism evidence="4 5">
    <name type="scientific">Microbacterium paraoxydans</name>
    <dbReference type="NCBI Taxonomy" id="199592"/>
    <lineage>
        <taxon>Bacteria</taxon>
        <taxon>Bacillati</taxon>
        <taxon>Actinomycetota</taxon>
        <taxon>Actinomycetes</taxon>
        <taxon>Micrococcales</taxon>
        <taxon>Microbacteriaceae</taxon>
        <taxon>Microbacterium</taxon>
    </lineage>
</organism>
<feature type="compositionally biased region" description="Basic and acidic residues" evidence="1">
    <location>
        <begin position="276"/>
        <end position="290"/>
    </location>
</feature>
<proteinExistence type="predicted"/>
<dbReference type="Pfam" id="PF26366">
    <property type="entry name" value="DUF8094"/>
    <property type="match status" value="1"/>
</dbReference>
<dbReference type="Proteomes" id="UP000182126">
    <property type="component" value="Chromosome I"/>
</dbReference>
<feature type="compositionally biased region" description="Low complexity" evidence="1">
    <location>
        <begin position="114"/>
        <end position="128"/>
    </location>
</feature>
<evidence type="ECO:0000313" key="5">
    <source>
        <dbReference type="Proteomes" id="UP000182126"/>
    </source>
</evidence>
<keyword evidence="2" id="KW-0812">Transmembrane</keyword>
<feature type="transmembrane region" description="Helical" evidence="2">
    <location>
        <begin position="194"/>
        <end position="217"/>
    </location>
</feature>
<sequence>MRFVWAVVAFVLAAVLIGAGIAQRTIFVGPSSEEARVDIEEPAPFVLLDGDVLRINAGAQKLLIRGEGEIFTSYGRTADMEAWLSDSEYNHVTVGDDDELVVDHVAAADDEGSTETPAPEATETPSPEADADAPAGRNPAGSDLWLDSFTDENFLSTDKMQLPEGTSVLIAYDGTKDAPDDIVVSWPLDTRTPLAGPLMAAGGLVLLVGLVLYVLAIRHQRRGRGPRRKGPGPLPSTQPIDVAALPPSERDALEAADGAQSPTPAGKDDVDDAEIVDEKEQDGKSTMRAERPRRRRRLLALPAIGLTALLASGCTADSWPEFGDASASPSRTPTVIAPENQKPPAVTETQAERILREVSETLVQADEAKDLDLAATRLDGAPLTTRTTDYALRAKLPDRAAPAAIPTDDVEVVLPEATDRWPRTVLMLSKSTGDDTVPPVVLTMTQADPWSNYKVTNMAEMSADAVFPEVAASWLGTSLVPADSAFLSVPPNEVAAAFADVVDKGEKSASYGQFDDLALNLATSIRDSRQNLVQGLADAGAAKTSKAAFDMKPTTADPVSMTTLDSGAIVAVSVLDVETITPTSSDVVIRFGDNEEAKALTGAKESAKGAETTYEFQLFFAVPSQGSSEPIRLLASRQDLVSVKVIK</sequence>
<dbReference type="AlphaFoldDB" id="A0A1H1LQN4"/>
<feature type="transmembrane region" description="Helical" evidence="2">
    <location>
        <begin position="298"/>
        <end position="319"/>
    </location>
</feature>
<evidence type="ECO:0000259" key="3">
    <source>
        <dbReference type="Pfam" id="PF26366"/>
    </source>
</evidence>
<dbReference type="EMBL" id="LT629770">
    <property type="protein sequence ID" value="SDR76650.1"/>
    <property type="molecule type" value="Genomic_DNA"/>
</dbReference>
<feature type="region of interest" description="Disordered" evidence="1">
    <location>
        <begin position="322"/>
        <end position="346"/>
    </location>
</feature>
<name>A0A1H1LQN4_9MICO</name>
<evidence type="ECO:0000313" key="4">
    <source>
        <dbReference type="EMBL" id="SDR76650.1"/>
    </source>
</evidence>
<keyword evidence="2" id="KW-0472">Membrane</keyword>
<protein>
    <recommendedName>
        <fullName evidence="3">DUF8094 domain-containing protein</fullName>
    </recommendedName>
</protein>
<dbReference type="RefSeq" id="WP_060922796.1">
    <property type="nucleotide sequence ID" value="NZ_LT629770.1"/>
</dbReference>
<evidence type="ECO:0000256" key="2">
    <source>
        <dbReference type="SAM" id="Phobius"/>
    </source>
</evidence>
<dbReference type="InterPro" id="IPR058407">
    <property type="entry name" value="DUF8094"/>
</dbReference>
<feature type="region of interest" description="Disordered" evidence="1">
    <location>
        <begin position="222"/>
        <end position="293"/>
    </location>
</feature>